<feature type="compositionally biased region" description="Polar residues" evidence="1">
    <location>
        <begin position="56"/>
        <end position="70"/>
    </location>
</feature>
<name>A0AAD7H9U6_9AGAR</name>
<dbReference type="AlphaFoldDB" id="A0AAD7H9U6"/>
<feature type="region of interest" description="Disordered" evidence="1">
    <location>
        <begin position="166"/>
        <end position="186"/>
    </location>
</feature>
<sequence length="237" mass="25726">MRRHYTTVEHLPFPNAANRAPYRLAQPICPRRPRSKLPVVPNVEPEAPNAPRSKSPPHSANTPYLTSARTGTFPPPCPRSFVSNGCAHALGLSGCKKVARNVIAPLSPAAAATAPPSLSAIRDPHLKLNPGPRRPLPHTSAPLLPPQYHFPPTTTGTLLTRPRRARNASIEPSVPSSATTRSTQRKLKYRRSELCFHPRRKSQPALLASKSTACVLCTPTRHSAFIRANSNAARVSP</sequence>
<reference evidence="2" key="1">
    <citation type="submission" date="2023-03" db="EMBL/GenBank/DDBJ databases">
        <title>Massive genome expansion in bonnet fungi (Mycena s.s.) driven by repeated elements and novel gene families across ecological guilds.</title>
        <authorList>
            <consortium name="Lawrence Berkeley National Laboratory"/>
            <person name="Harder C.B."/>
            <person name="Miyauchi S."/>
            <person name="Viragh M."/>
            <person name="Kuo A."/>
            <person name="Thoen E."/>
            <person name="Andreopoulos B."/>
            <person name="Lu D."/>
            <person name="Skrede I."/>
            <person name="Drula E."/>
            <person name="Henrissat B."/>
            <person name="Morin E."/>
            <person name="Kohler A."/>
            <person name="Barry K."/>
            <person name="LaButti K."/>
            <person name="Morin E."/>
            <person name="Salamov A."/>
            <person name="Lipzen A."/>
            <person name="Mereny Z."/>
            <person name="Hegedus B."/>
            <person name="Baldrian P."/>
            <person name="Stursova M."/>
            <person name="Weitz H."/>
            <person name="Taylor A."/>
            <person name="Grigoriev I.V."/>
            <person name="Nagy L.G."/>
            <person name="Martin F."/>
            <person name="Kauserud H."/>
        </authorList>
    </citation>
    <scope>NUCLEOTIDE SEQUENCE</scope>
    <source>
        <strain evidence="2">CBHHK182m</strain>
    </source>
</reference>
<keyword evidence="3" id="KW-1185">Reference proteome</keyword>
<protein>
    <submittedName>
        <fullName evidence="2">Uncharacterized protein</fullName>
    </submittedName>
</protein>
<evidence type="ECO:0000313" key="3">
    <source>
        <dbReference type="Proteomes" id="UP001215598"/>
    </source>
</evidence>
<feature type="compositionally biased region" description="Low complexity" evidence="1">
    <location>
        <begin position="38"/>
        <end position="51"/>
    </location>
</feature>
<dbReference type="Proteomes" id="UP001215598">
    <property type="component" value="Unassembled WGS sequence"/>
</dbReference>
<dbReference type="EMBL" id="JARKIB010000307">
    <property type="protein sequence ID" value="KAJ7715486.1"/>
    <property type="molecule type" value="Genomic_DNA"/>
</dbReference>
<comment type="caution">
    <text evidence="2">The sequence shown here is derived from an EMBL/GenBank/DDBJ whole genome shotgun (WGS) entry which is preliminary data.</text>
</comment>
<feature type="region of interest" description="Disordered" evidence="1">
    <location>
        <begin position="33"/>
        <end position="71"/>
    </location>
</feature>
<evidence type="ECO:0000256" key="1">
    <source>
        <dbReference type="SAM" id="MobiDB-lite"/>
    </source>
</evidence>
<gene>
    <name evidence="2" type="ORF">B0H16DRAFT_1741926</name>
</gene>
<evidence type="ECO:0000313" key="2">
    <source>
        <dbReference type="EMBL" id="KAJ7715486.1"/>
    </source>
</evidence>
<accession>A0AAD7H9U6</accession>
<proteinExistence type="predicted"/>
<organism evidence="2 3">
    <name type="scientific">Mycena metata</name>
    <dbReference type="NCBI Taxonomy" id="1033252"/>
    <lineage>
        <taxon>Eukaryota</taxon>
        <taxon>Fungi</taxon>
        <taxon>Dikarya</taxon>
        <taxon>Basidiomycota</taxon>
        <taxon>Agaricomycotina</taxon>
        <taxon>Agaricomycetes</taxon>
        <taxon>Agaricomycetidae</taxon>
        <taxon>Agaricales</taxon>
        <taxon>Marasmiineae</taxon>
        <taxon>Mycenaceae</taxon>
        <taxon>Mycena</taxon>
    </lineage>
</organism>